<gene>
    <name evidence="2" type="ORF">PGUG_01350</name>
</gene>
<name>A5DDJ9_PICGU</name>
<feature type="transmembrane region" description="Helical" evidence="1">
    <location>
        <begin position="26"/>
        <end position="45"/>
    </location>
</feature>
<keyword evidence="1" id="KW-0472">Membrane</keyword>
<keyword evidence="1" id="KW-0812">Transmembrane</keyword>
<proteinExistence type="predicted"/>
<feature type="transmembrane region" description="Helical" evidence="1">
    <location>
        <begin position="57"/>
        <end position="81"/>
    </location>
</feature>
<dbReference type="GeneID" id="5128076"/>
<dbReference type="VEuPathDB" id="FungiDB:PGUG_01350"/>
<evidence type="ECO:0000313" key="3">
    <source>
        <dbReference type="Proteomes" id="UP000001997"/>
    </source>
</evidence>
<dbReference type="HOGENOM" id="CLU_1396821_0_0_1"/>
<dbReference type="RefSeq" id="XP_001485679.2">
    <property type="nucleotide sequence ID" value="XM_001485629.1"/>
</dbReference>
<evidence type="ECO:0000313" key="2">
    <source>
        <dbReference type="EMBL" id="EDK37252.2"/>
    </source>
</evidence>
<dbReference type="KEGG" id="pgu:PGUG_01350"/>
<dbReference type="EMBL" id="CH408156">
    <property type="protein sequence ID" value="EDK37252.2"/>
    <property type="molecule type" value="Genomic_DNA"/>
</dbReference>
<feature type="transmembrane region" description="Helical" evidence="1">
    <location>
        <begin position="101"/>
        <end position="121"/>
    </location>
</feature>
<evidence type="ECO:0000256" key="1">
    <source>
        <dbReference type="SAM" id="Phobius"/>
    </source>
</evidence>
<protein>
    <submittedName>
        <fullName evidence="2">Uncharacterized protein</fullName>
    </submittedName>
</protein>
<accession>A5DDJ9</accession>
<keyword evidence="3" id="KW-1185">Reference proteome</keyword>
<organism evidence="2 3">
    <name type="scientific">Meyerozyma guilliermondii (strain ATCC 6260 / CBS 566 / DSM 6381 / JCM 1539 / NBRC 10279 / NRRL Y-324)</name>
    <name type="common">Yeast</name>
    <name type="synonym">Candida guilliermondii</name>
    <dbReference type="NCBI Taxonomy" id="294746"/>
    <lineage>
        <taxon>Eukaryota</taxon>
        <taxon>Fungi</taxon>
        <taxon>Dikarya</taxon>
        <taxon>Ascomycota</taxon>
        <taxon>Saccharomycotina</taxon>
        <taxon>Pichiomycetes</taxon>
        <taxon>Debaryomycetaceae</taxon>
        <taxon>Meyerozyma</taxon>
    </lineage>
</organism>
<reference evidence="2 3" key="1">
    <citation type="journal article" date="2009" name="Nature">
        <title>Evolution of pathogenicity and sexual reproduction in eight Candida genomes.</title>
        <authorList>
            <person name="Butler G."/>
            <person name="Rasmussen M.D."/>
            <person name="Lin M.F."/>
            <person name="Santos M.A."/>
            <person name="Sakthikumar S."/>
            <person name="Munro C.A."/>
            <person name="Rheinbay E."/>
            <person name="Grabherr M."/>
            <person name="Forche A."/>
            <person name="Reedy J.L."/>
            <person name="Agrafioti I."/>
            <person name="Arnaud M.B."/>
            <person name="Bates S."/>
            <person name="Brown A.J."/>
            <person name="Brunke S."/>
            <person name="Costanzo M.C."/>
            <person name="Fitzpatrick D.A."/>
            <person name="de Groot P.W."/>
            <person name="Harris D."/>
            <person name="Hoyer L.L."/>
            <person name="Hube B."/>
            <person name="Klis F.M."/>
            <person name="Kodira C."/>
            <person name="Lennard N."/>
            <person name="Logue M.E."/>
            <person name="Martin R."/>
            <person name="Neiman A.M."/>
            <person name="Nikolaou E."/>
            <person name="Quail M.A."/>
            <person name="Quinn J."/>
            <person name="Santos M.C."/>
            <person name="Schmitzberger F.F."/>
            <person name="Sherlock G."/>
            <person name="Shah P."/>
            <person name="Silverstein K.A."/>
            <person name="Skrzypek M.S."/>
            <person name="Soll D."/>
            <person name="Staggs R."/>
            <person name="Stansfield I."/>
            <person name="Stumpf M.P."/>
            <person name="Sudbery P.E."/>
            <person name="Srikantha T."/>
            <person name="Zeng Q."/>
            <person name="Berman J."/>
            <person name="Berriman M."/>
            <person name="Heitman J."/>
            <person name="Gow N.A."/>
            <person name="Lorenz M.C."/>
            <person name="Birren B.W."/>
            <person name="Kellis M."/>
            <person name="Cuomo C.A."/>
        </authorList>
    </citation>
    <scope>NUCLEOTIDE SEQUENCE [LARGE SCALE GENOMIC DNA]</scope>
    <source>
        <strain evidence="3">ATCC 6260 / CBS 566 / DSM 6381 / JCM 1539 / NBRC 10279 / NRRL Y-324</strain>
    </source>
</reference>
<sequence length="195" mass="22165">MISTFGESTAMSQENPLEPKGKNGSIVWLGSYFMAYYFIEFGYALQPIFFGGKSLNYFLDTGLVIIGGAQVDKFFGFLKMAANFVKENFTGNVFNFRQFGNNYACICVHLAGWFLFTGLYGNDNLSHRLEIPVNIFKSRSQAFIPNSSETIVSITNRRKTNWNLVILRGGSDQTCGRSFVEIRLKIHYEHFNTCF</sequence>
<dbReference type="Proteomes" id="UP000001997">
    <property type="component" value="Unassembled WGS sequence"/>
</dbReference>
<dbReference type="AlphaFoldDB" id="A5DDJ9"/>
<keyword evidence="1" id="KW-1133">Transmembrane helix</keyword>
<dbReference type="InParanoid" id="A5DDJ9"/>